<comment type="subcellular location">
    <subcellularLocation>
        <location evidence="1">Nucleus</location>
    </subcellularLocation>
</comment>
<dbReference type="Gene3D" id="1.25.10.10">
    <property type="entry name" value="Leucine-rich Repeat Variant"/>
    <property type="match status" value="1"/>
</dbReference>
<keyword evidence="7" id="KW-1185">Reference proteome</keyword>
<proteinExistence type="inferred from homology"/>
<dbReference type="InterPro" id="IPR016024">
    <property type="entry name" value="ARM-type_fold"/>
</dbReference>
<feature type="repeat" description="HEAT" evidence="4">
    <location>
        <begin position="107"/>
        <end position="145"/>
    </location>
</feature>
<sequence length="641" mass="74259">MGKNQRHKKDLKADKAKVKLKQTKTKFLPKGLNVTKTEFKIKPIVLPEQLKQKGPDEILSRRKLNIKDLLSRIKHYNENMRYSACEELSDMIKIHTQEIIEQHLAQISLAVSGLMQDKERKVRKAAVKAIKTILEHISEEFLNPFFNYFSTNLRCSMTNIDWNIQEDSLQFLDCFINHQSKLIVKNSEKLLPDFLSLISKMRNDSEIGRTLTLNLGSKMTSVSWKIKVLSRLHDILNIILHVNKQENENRQEKVIESSIGYKGGLFKSNFNQVLDNCNFDIFGISKIADNGVHGINRHIKTLIPLLYETWLEVVPEQKGHKSTSESYILSEEMAALLTCITKTLHLLYCYVKTVHNEEINLNTVFMSTEGQKFLNHLLGNVPYGHSGLGGKKWKALGITQWNNDPKCVHENLLICFLYLTLHVNCTQRNFKKQASLIDNYLTKVLLQKYFLKEDNCECLLELFTESLVHNPRKWFQSGVDLQATLEHSITLYDGNKIANEQQRLKCFHILSSFINNERFNRNPSYQRWLRNLPNEFNKKRIAEPMIGAMLRLSQRNCREFQGALLEKLPSVLENLNSIQVTFTSNSVLNNEDVALRTLAAIFYYLPYTKDQNVVLKQFLDNSQSKFKTSLKQVLDLRSDFG</sequence>
<dbReference type="Pfam" id="PF12755">
    <property type="entry name" value="Vac14_Fab1_bd"/>
    <property type="match status" value="1"/>
</dbReference>
<dbReference type="Pfam" id="PF12333">
    <property type="entry name" value="Ipi1_N"/>
    <property type="match status" value="1"/>
</dbReference>
<keyword evidence="3" id="KW-0539">Nucleus</keyword>
<dbReference type="PANTHER" id="PTHR16056">
    <property type="entry name" value="REGULATOR OF MICROTUBULE DYNAMICS PROTEIN"/>
    <property type="match status" value="1"/>
</dbReference>
<dbReference type="EMBL" id="JBDJPC010000005">
    <property type="protein sequence ID" value="KAL1502832.1"/>
    <property type="molecule type" value="Genomic_DNA"/>
</dbReference>
<dbReference type="InterPro" id="IPR021133">
    <property type="entry name" value="HEAT_type_2"/>
</dbReference>
<name>A0ABD1EVJ7_HYPHA</name>
<dbReference type="GO" id="GO:0005634">
    <property type="term" value="C:nucleus"/>
    <property type="evidence" value="ECO:0007669"/>
    <property type="project" value="UniProtKB-SubCell"/>
</dbReference>
<evidence type="ECO:0000313" key="6">
    <source>
        <dbReference type="EMBL" id="KAL1502832.1"/>
    </source>
</evidence>
<evidence type="ECO:0000256" key="1">
    <source>
        <dbReference type="ARBA" id="ARBA00004123"/>
    </source>
</evidence>
<dbReference type="InterPro" id="IPR024679">
    <property type="entry name" value="Ipi1_N"/>
</dbReference>
<dbReference type="Proteomes" id="UP001566132">
    <property type="component" value="Unassembled WGS sequence"/>
</dbReference>
<evidence type="ECO:0000256" key="4">
    <source>
        <dbReference type="PROSITE-ProRule" id="PRU00103"/>
    </source>
</evidence>
<dbReference type="AlphaFoldDB" id="A0ABD1EVJ7"/>
<dbReference type="PROSITE" id="PS50077">
    <property type="entry name" value="HEAT_REPEAT"/>
    <property type="match status" value="1"/>
</dbReference>
<feature type="domain" description="Pre-rRNA-processing protein Ipi1 N-terminal" evidence="5">
    <location>
        <begin position="142"/>
        <end position="236"/>
    </location>
</feature>
<comment type="similarity">
    <text evidence="2">Belongs to the IPI1/TEX10 family.</text>
</comment>
<organism evidence="6 7">
    <name type="scientific">Hypothenemus hampei</name>
    <name type="common">Coffee berry borer</name>
    <dbReference type="NCBI Taxonomy" id="57062"/>
    <lineage>
        <taxon>Eukaryota</taxon>
        <taxon>Metazoa</taxon>
        <taxon>Ecdysozoa</taxon>
        <taxon>Arthropoda</taxon>
        <taxon>Hexapoda</taxon>
        <taxon>Insecta</taxon>
        <taxon>Pterygota</taxon>
        <taxon>Neoptera</taxon>
        <taxon>Endopterygota</taxon>
        <taxon>Coleoptera</taxon>
        <taxon>Polyphaga</taxon>
        <taxon>Cucujiformia</taxon>
        <taxon>Curculionidae</taxon>
        <taxon>Scolytinae</taxon>
        <taxon>Hypothenemus</taxon>
    </lineage>
</organism>
<accession>A0ABD1EVJ7</accession>
<dbReference type="SUPFAM" id="SSF48371">
    <property type="entry name" value="ARM repeat"/>
    <property type="match status" value="1"/>
</dbReference>
<evidence type="ECO:0000313" key="7">
    <source>
        <dbReference type="Proteomes" id="UP001566132"/>
    </source>
</evidence>
<reference evidence="6 7" key="1">
    <citation type="submission" date="2024-05" db="EMBL/GenBank/DDBJ databases">
        <title>Genetic variation in Jamaican populations of the coffee berry borer (Hypothenemus hampei).</title>
        <authorList>
            <person name="Errbii M."/>
            <person name="Myrie A."/>
        </authorList>
    </citation>
    <scope>NUCLEOTIDE SEQUENCE [LARGE SCALE GENOMIC DNA]</scope>
    <source>
        <strain evidence="6">JA-Hopewell-2020-01-JO</strain>
        <tissue evidence="6">Whole body</tissue>
    </source>
</reference>
<protein>
    <recommendedName>
        <fullName evidence="5">Pre-rRNA-processing protein Ipi1 N-terminal domain-containing protein</fullName>
    </recommendedName>
</protein>
<comment type="caution">
    <text evidence="6">The sequence shown here is derived from an EMBL/GenBank/DDBJ whole genome shotgun (WGS) entry which is preliminary data.</text>
</comment>
<dbReference type="InterPro" id="IPR011989">
    <property type="entry name" value="ARM-like"/>
</dbReference>
<evidence type="ECO:0000256" key="3">
    <source>
        <dbReference type="ARBA" id="ARBA00023242"/>
    </source>
</evidence>
<evidence type="ECO:0000256" key="2">
    <source>
        <dbReference type="ARBA" id="ARBA00006427"/>
    </source>
</evidence>
<gene>
    <name evidence="6" type="ORF">ABEB36_007919</name>
</gene>
<evidence type="ECO:0000259" key="5">
    <source>
        <dbReference type="Pfam" id="PF12333"/>
    </source>
</evidence>
<dbReference type="PANTHER" id="PTHR16056:SF2">
    <property type="entry name" value="TESTIS-EXPRESSED PROTEIN 10"/>
    <property type="match status" value="1"/>
</dbReference>